<protein>
    <submittedName>
        <fullName evidence="2">Uncharacterized protein</fullName>
    </submittedName>
</protein>
<reference evidence="2" key="1">
    <citation type="submission" date="2022-11" db="UniProtKB">
        <authorList>
            <consortium name="WormBaseParasite"/>
        </authorList>
    </citation>
    <scope>IDENTIFICATION</scope>
</reference>
<accession>A0AC34RBU0</accession>
<dbReference type="Proteomes" id="UP000887576">
    <property type="component" value="Unplaced"/>
</dbReference>
<proteinExistence type="predicted"/>
<evidence type="ECO:0000313" key="1">
    <source>
        <dbReference type="Proteomes" id="UP000887576"/>
    </source>
</evidence>
<dbReference type="WBParaSite" id="JU765_v2.g5579.t1">
    <property type="protein sequence ID" value="JU765_v2.g5579.t1"/>
    <property type="gene ID" value="JU765_v2.g5579"/>
</dbReference>
<name>A0AC34RBU0_9BILA</name>
<evidence type="ECO:0000313" key="2">
    <source>
        <dbReference type="WBParaSite" id="JU765_v2.g5579.t1"/>
    </source>
</evidence>
<sequence length="128" mass="14991">MFLGVALDDYIGEIAVDLPLKNISEPQIWDLNNLTFTKLFIQKTETFFDYVHSTLYWFGGRDHLNNKFWTGQVTFYSSVIQNNLPITTVIKKEQFEILPLFLNNMNFVRMLKGDTVHGRIYMMASFLP</sequence>
<organism evidence="1 2">
    <name type="scientific">Panagrolaimus sp. JU765</name>
    <dbReference type="NCBI Taxonomy" id="591449"/>
    <lineage>
        <taxon>Eukaryota</taxon>
        <taxon>Metazoa</taxon>
        <taxon>Ecdysozoa</taxon>
        <taxon>Nematoda</taxon>
        <taxon>Chromadorea</taxon>
        <taxon>Rhabditida</taxon>
        <taxon>Tylenchina</taxon>
        <taxon>Panagrolaimomorpha</taxon>
        <taxon>Panagrolaimoidea</taxon>
        <taxon>Panagrolaimidae</taxon>
        <taxon>Panagrolaimus</taxon>
    </lineage>
</organism>